<gene>
    <name evidence="1" type="ORF">BUALT_Bualt14G0073500</name>
</gene>
<accession>A0AAV6WIV5</accession>
<dbReference type="Proteomes" id="UP000826271">
    <property type="component" value="Unassembled WGS sequence"/>
</dbReference>
<evidence type="ECO:0000313" key="1">
    <source>
        <dbReference type="EMBL" id="KAG8370014.1"/>
    </source>
</evidence>
<sequence length="210" mass="23760">MTLPPGCVWINSSSFSHQVHIRSIIPFLVLWFTWCARNDKKYRNLAFSADKIISKVLAHLHLITKCKLWKEPPLKDDKLLALSLGIHMIQPKKKKPIVVCWLKPQPLWIKLNTDGVACGNPGVVGAAEWPVTILATLFSLFSNLSGQHQTTSRNFQPFVGVFKSAKVKVYRSCIAWIHTVCFASLLQRLELDRISMQLGPLVVKMADNFI</sequence>
<reference evidence="1" key="1">
    <citation type="submission" date="2019-10" db="EMBL/GenBank/DDBJ databases">
        <authorList>
            <person name="Zhang R."/>
            <person name="Pan Y."/>
            <person name="Wang J."/>
            <person name="Ma R."/>
            <person name="Yu S."/>
        </authorList>
    </citation>
    <scope>NUCLEOTIDE SEQUENCE</scope>
    <source>
        <strain evidence="1">LA-IB0</strain>
        <tissue evidence="1">Leaf</tissue>
    </source>
</reference>
<evidence type="ECO:0000313" key="2">
    <source>
        <dbReference type="Proteomes" id="UP000826271"/>
    </source>
</evidence>
<dbReference type="EMBL" id="WHWC01000014">
    <property type="protein sequence ID" value="KAG8370014.1"/>
    <property type="molecule type" value="Genomic_DNA"/>
</dbReference>
<organism evidence="1 2">
    <name type="scientific">Buddleja alternifolia</name>
    <dbReference type="NCBI Taxonomy" id="168488"/>
    <lineage>
        <taxon>Eukaryota</taxon>
        <taxon>Viridiplantae</taxon>
        <taxon>Streptophyta</taxon>
        <taxon>Embryophyta</taxon>
        <taxon>Tracheophyta</taxon>
        <taxon>Spermatophyta</taxon>
        <taxon>Magnoliopsida</taxon>
        <taxon>eudicotyledons</taxon>
        <taxon>Gunneridae</taxon>
        <taxon>Pentapetalae</taxon>
        <taxon>asterids</taxon>
        <taxon>lamiids</taxon>
        <taxon>Lamiales</taxon>
        <taxon>Scrophulariaceae</taxon>
        <taxon>Buddlejeae</taxon>
        <taxon>Buddleja</taxon>
    </lineage>
</organism>
<proteinExistence type="predicted"/>
<comment type="caution">
    <text evidence="1">The sequence shown here is derived from an EMBL/GenBank/DDBJ whole genome shotgun (WGS) entry which is preliminary data.</text>
</comment>
<protein>
    <submittedName>
        <fullName evidence="1">Uncharacterized protein</fullName>
    </submittedName>
</protein>
<keyword evidence="2" id="KW-1185">Reference proteome</keyword>
<name>A0AAV6WIV5_9LAMI</name>
<dbReference type="AlphaFoldDB" id="A0AAV6WIV5"/>